<dbReference type="Proteomes" id="UP000009232">
    <property type="component" value="Chromosome"/>
</dbReference>
<dbReference type="InterPro" id="IPR041492">
    <property type="entry name" value="HAD_2"/>
</dbReference>
<dbReference type="Pfam" id="PF13419">
    <property type="entry name" value="HAD_2"/>
    <property type="match status" value="1"/>
</dbReference>
<dbReference type="AlphaFoldDB" id="F6DCK8"/>
<reference evidence="5 6" key="1">
    <citation type="submission" date="2011-05" db="EMBL/GenBank/DDBJ databases">
        <title>Complete sequence of Thioalkalimicrobium cyclicum ALM1.</title>
        <authorList>
            <consortium name="US DOE Joint Genome Institute"/>
            <person name="Lucas S."/>
            <person name="Han J."/>
            <person name="Lapidus A."/>
            <person name="Cheng J.-F."/>
            <person name="Goodwin L."/>
            <person name="Pitluck S."/>
            <person name="Peters L."/>
            <person name="Mikhailova N."/>
            <person name="Davenport K."/>
            <person name="Han C."/>
            <person name="Tapia R."/>
            <person name="Land M."/>
            <person name="Hauser L."/>
            <person name="Kyrpides N."/>
            <person name="Ivanova N."/>
            <person name="Pagani I."/>
            <person name="Kappler U."/>
            <person name="Woyke T."/>
        </authorList>
    </citation>
    <scope>NUCLEOTIDE SEQUENCE [LARGE SCALE GENOMIC DNA]</scope>
    <source>
        <strain evidence="6">DSM 14477 / JCM 11371 / ALM1</strain>
    </source>
</reference>
<dbReference type="PANTHER" id="PTHR43434:SF23">
    <property type="entry name" value="PHOSPHOGLYCOLATE PHOSPHATASE"/>
    <property type="match status" value="1"/>
</dbReference>
<dbReference type="GO" id="GO:0046872">
    <property type="term" value="F:metal ion binding"/>
    <property type="evidence" value="ECO:0007669"/>
    <property type="project" value="UniProtKB-KW"/>
</dbReference>
<dbReference type="InterPro" id="IPR023198">
    <property type="entry name" value="PGP-like_dom2"/>
</dbReference>
<dbReference type="InterPro" id="IPR036412">
    <property type="entry name" value="HAD-like_sf"/>
</dbReference>
<dbReference type="RefSeq" id="WP_013835372.1">
    <property type="nucleotide sequence ID" value="NC_015581.1"/>
</dbReference>
<dbReference type="STRING" id="717773.Thicy_0822"/>
<dbReference type="EC" id="3.1.3.18" evidence="5"/>
<gene>
    <name evidence="5" type="ordered locus">Thicy_0822</name>
</gene>
<evidence type="ECO:0000256" key="3">
    <source>
        <dbReference type="ARBA" id="ARBA00022842"/>
    </source>
</evidence>
<evidence type="ECO:0000313" key="6">
    <source>
        <dbReference type="Proteomes" id="UP000009232"/>
    </source>
</evidence>
<dbReference type="InterPro" id="IPR006439">
    <property type="entry name" value="HAD-SF_hydro_IA"/>
</dbReference>
<dbReference type="SFLD" id="SFLDS00003">
    <property type="entry name" value="Haloacid_Dehalogenase"/>
    <property type="match status" value="1"/>
</dbReference>
<keyword evidence="1" id="KW-0479">Metal-binding</keyword>
<organism evidence="5 6">
    <name type="scientific">Thiomicrospira cyclica (strain DSM 14477 / JCM 11371 / ALM1)</name>
    <name type="common">Thioalkalimicrobium cyclicum</name>
    <dbReference type="NCBI Taxonomy" id="717773"/>
    <lineage>
        <taxon>Bacteria</taxon>
        <taxon>Pseudomonadati</taxon>
        <taxon>Pseudomonadota</taxon>
        <taxon>Gammaproteobacteria</taxon>
        <taxon>Thiotrichales</taxon>
        <taxon>Piscirickettsiaceae</taxon>
        <taxon>Thiomicrospira</taxon>
    </lineage>
</organism>
<dbReference type="NCBIfam" id="TIGR01549">
    <property type="entry name" value="HAD-SF-IA-v1"/>
    <property type="match status" value="1"/>
</dbReference>
<proteinExistence type="predicted"/>
<dbReference type="KEGG" id="tcy:Thicy_0822"/>
<dbReference type="OrthoDB" id="9776368at2"/>
<name>F6DCK8_THICA</name>
<dbReference type="PANTHER" id="PTHR43434">
    <property type="entry name" value="PHOSPHOGLYCOLATE PHOSPHATASE"/>
    <property type="match status" value="1"/>
</dbReference>
<keyword evidence="4" id="KW-0119">Carbohydrate metabolism</keyword>
<dbReference type="GO" id="GO:0006281">
    <property type="term" value="P:DNA repair"/>
    <property type="evidence" value="ECO:0007669"/>
    <property type="project" value="TreeGrafter"/>
</dbReference>
<dbReference type="HOGENOM" id="CLU_045011_19_1_6"/>
<accession>F6DCK8</accession>
<keyword evidence="6" id="KW-1185">Reference proteome</keyword>
<keyword evidence="3" id="KW-0460">Magnesium</keyword>
<dbReference type="InterPro" id="IPR050155">
    <property type="entry name" value="HAD-like_hydrolase_sf"/>
</dbReference>
<evidence type="ECO:0000256" key="2">
    <source>
        <dbReference type="ARBA" id="ARBA00022801"/>
    </source>
</evidence>
<dbReference type="SUPFAM" id="SSF56784">
    <property type="entry name" value="HAD-like"/>
    <property type="match status" value="1"/>
</dbReference>
<dbReference type="EMBL" id="CP002776">
    <property type="protein sequence ID" value="AEG31594.1"/>
    <property type="molecule type" value="Genomic_DNA"/>
</dbReference>
<keyword evidence="2 5" id="KW-0378">Hydrolase</keyword>
<dbReference type="Gene3D" id="1.10.150.240">
    <property type="entry name" value="Putative phosphatase, domain 2"/>
    <property type="match status" value="1"/>
</dbReference>
<dbReference type="SFLD" id="SFLDG01129">
    <property type="entry name" value="C1.5:_HAD__Beta-PGM__Phosphata"/>
    <property type="match status" value="1"/>
</dbReference>
<evidence type="ECO:0000256" key="1">
    <source>
        <dbReference type="ARBA" id="ARBA00022723"/>
    </source>
</evidence>
<sequence length="222" mass="24804">MSKPFDCVLFDLDGTLLDTSYDFSYALNLLCEQHQLTPPSYDVVRNTVSQGGAAVTALAFSPDNPAKFEQQRQAFLALYKQHINLHTHIFPGLLAGLVHLTKHNMPWGIVTNKPQGLTEHLLSFFEFPTPPKTVICGDTLAVRKPHPEPMWLAAQECGVDPKRCLYLGDHPRDIEAGMNAGMQTGAVLFGYMSAEKMTNLAQADHIFRTPYDITKFLTERVK</sequence>
<dbReference type="NCBIfam" id="TIGR01509">
    <property type="entry name" value="HAD-SF-IA-v3"/>
    <property type="match status" value="1"/>
</dbReference>
<dbReference type="SFLD" id="SFLDG01135">
    <property type="entry name" value="C1.5.6:_HAD__Beta-PGM__Phospha"/>
    <property type="match status" value="1"/>
</dbReference>
<dbReference type="InterPro" id="IPR023214">
    <property type="entry name" value="HAD_sf"/>
</dbReference>
<dbReference type="GO" id="GO:0005829">
    <property type="term" value="C:cytosol"/>
    <property type="evidence" value="ECO:0007669"/>
    <property type="project" value="TreeGrafter"/>
</dbReference>
<dbReference type="GO" id="GO:0008967">
    <property type="term" value="F:phosphoglycolate phosphatase activity"/>
    <property type="evidence" value="ECO:0007669"/>
    <property type="project" value="UniProtKB-EC"/>
</dbReference>
<protein>
    <submittedName>
        <fullName evidence="5">HAD-superfamily hydrolase, subfamily IA, variant 1</fullName>
        <ecNumber evidence="5">3.1.3.18</ecNumber>
    </submittedName>
</protein>
<evidence type="ECO:0000313" key="5">
    <source>
        <dbReference type="EMBL" id="AEG31594.1"/>
    </source>
</evidence>
<dbReference type="eggNOG" id="COG0546">
    <property type="taxonomic scope" value="Bacteria"/>
</dbReference>
<evidence type="ECO:0000256" key="4">
    <source>
        <dbReference type="ARBA" id="ARBA00023277"/>
    </source>
</evidence>
<dbReference type="Gene3D" id="3.40.50.1000">
    <property type="entry name" value="HAD superfamily/HAD-like"/>
    <property type="match status" value="1"/>
</dbReference>